<feature type="region of interest" description="Disordered" evidence="1">
    <location>
        <begin position="1"/>
        <end position="20"/>
    </location>
</feature>
<evidence type="ECO:0000313" key="3">
    <source>
        <dbReference type="Proteomes" id="UP000619486"/>
    </source>
</evidence>
<evidence type="ECO:0000313" key="2">
    <source>
        <dbReference type="EMBL" id="GGT21361.1"/>
    </source>
</evidence>
<sequence>MVAVPRPAAPRSVADAGARPREAASVRVAAGAVAAVAAAVTRADPVVAAAVGRPAGSG</sequence>
<dbReference type="RefSeq" id="WP_019887829.1">
    <property type="nucleotide sequence ID" value="NZ_BMQQ01000003.1"/>
</dbReference>
<gene>
    <name evidence="2" type="ORF">GCM10014713_12870</name>
</gene>
<comment type="caution">
    <text evidence="2">The sequence shown here is derived from an EMBL/GenBank/DDBJ whole genome shotgun (WGS) entry which is preliminary data.</text>
</comment>
<accession>A0A918H077</accession>
<protein>
    <submittedName>
        <fullName evidence="2">Uncharacterized protein</fullName>
    </submittedName>
</protein>
<keyword evidence="3" id="KW-1185">Reference proteome</keyword>
<dbReference type="AlphaFoldDB" id="A0A918H077"/>
<name>A0A918H077_9ACTN</name>
<dbReference type="Proteomes" id="UP000619486">
    <property type="component" value="Unassembled WGS sequence"/>
</dbReference>
<proteinExistence type="predicted"/>
<dbReference type="EMBL" id="BMQQ01000003">
    <property type="protein sequence ID" value="GGT21361.1"/>
    <property type="molecule type" value="Genomic_DNA"/>
</dbReference>
<evidence type="ECO:0000256" key="1">
    <source>
        <dbReference type="SAM" id="MobiDB-lite"/>
    </source>
</evidence>
<reference evidence="2" key="2">
    <citation type="submission" date="2020-09" db="EMBL/GenBank/DDBJ databases">
        <authorList>
            <person name="Sun Q."/>
            <person name="Ohkuma M."/>
        </authorList>
    </citation>
    <scope>NUCLEOTIDE SEQUENCE</scope>
    <source>
        <strain evidence="2">JCM 3172</strain>
    </source>
</reference>
<organism evidence="2 3">
    <name type="scientific">Streptomyces purpureus</name>
    <dbReference type="NCBI Taxonomy" id="1951"/>
    <lineage>
        <taxon>Bacteria</taxon>
        <taxon>Bacillati</taxon>
        <taxon>Actinomycetota</taxon>
        <taxon>Actinomycetes</taxon>
        <taxon>Kitasatosporales</taxon>
        <taxon>Streptomycetaceae</taxon>
        <taxon>Streptomyces</taxon>
    </lineage>
</organism>
<reference evidence="2" key="1">
    <citation type="journal article" date="2014" name="Int. J. Syst. Evol. Microbiol.">
        <title>Complete genome sequence of Corynebacterium casei LMG S-19264T (=DSM 44701T), isolated from a smear-ripened cheese.</title>
        <authorList>
            <consortium name="US DOE Joint Genome Institute (JGI-PGF)"/>
            <person name="Walter F."/>
            <person name="Albersmeier A."/>
            <person name="Kalinowski J."/>
            <person name="Ruckert C."/>
        </authorList>
    </citation>
    <scope>NUCLEOTIDE SEQUENCE</scope>
    <source>
        <strain evidence="2">JCM 3172</strain>
    </source>
</reference>
<feature type="compositionally biased region" description="Low complexity" evidence="1">
    <location>
        <begin position="1"/>
        <end position="16"/>
    </location>
</feature>